<dbReference type="Pfam" id="PF01243">
    <property type="entry name" value="PNPOx_N"/>
    <property type="match status" value="1"/>
</dbReference>
<keyword evidence="7" id="KW-1185">Reference proteome</keyword>
<reference evidence="6 7" key="1">
    <citation type="submission" date="2018-10" db="EMBL/GenBank/DDBJ databases">
        <title>Sinomicrobium pectinilyticum sp. nov., a pectinase-producing bacterium isolated from alkaline and saline soil, and emended description of the genus Sinomicrobium.</title>
        <authorList>
            <person name="Cheng B."/>
            <person name="Li C."/>
            <person name="Lai Q."/>
            <person name="Du M."/>
            <person name="Shao Z."/>
            <person name="Xu P."/>
            <person name="Yang C."/>
        </authorList>
    </citation>
    <scope>NUCLEOTIDE SEQUENCE [LARGE SCALE GENOMIC DNA]</scope>
    <source>
        <strain evidence="6 7">5DNS001</strain>
    </source>
</reference>
<comment type="caution">
    <text evidence="6">The sequence shown here is derived from an EMBL/GenBank/DDBJ whole genome shotgun (WGS) entry which is preliminary data.</text>
</comment>
<dbReference type="SUPFAM" id="SSF50475">
    <property type="entry name" value="FMN-binding split barrel"/>
    <property type="match status" value="1"/>
</dbReference>
<sequence length="187" mass="21971">MLLTYSNLMNILDSIKNDLRKAIGKPKHRFRYFSMATCGLHGHIRQRILVLRDVADDFTLTAYTDSRSKKMMHIRENSEVSLLFFNSSKFIQVTMTANVRVEKDEETVLELWNRIKPRSRKDYITELPPGTIIQDPSEVGHQENIHYFTVLKLVPEKIEYVKLQKINHLRILFSRNGDSWDSCYLVP</sequence>
<evidence type="ECO:0000256" key="1">
    <source>
        <dbReference type="ARBA" id="ARBA00001917"/>
    </source>
</evidence>
<dbReference type="Proteomes" id="UP000267469">
    <property type="component" value="Unassembled WGS sequence"/>
</dbReference>
<comment type="cofactor">
    <cofactor evidence="1">
        <name>FMN</name>
        <dbReference type="ChEBI" id="CHEBI:58210"/>
    </cofactor>
</comment>
<evidence type="ECO:0000313" key="6">
    <source>
        <dbReference type="EMBL" id="RNL91043.1"/>
    </source>
</evidence>
<evidence type="ECO:0000256" key="2">
    <source>
        <dbReference type="ARBA" id="ARBA00022630"/>
    </source>
</evidence>
<evidence type="ECO:0000256" key="4">
    <source>
        <dbReference type="ARBA" id="ARBA00023002"/>
    </source>
</evidence>
<dbReference type="GO" id="GO:0010181">
    <property type="term" value="F:FMN binding"/>
    <property type="evidence" value="ECO:0007669"/>
    <property type="project" value="InterPro"/>
</dbReference>
<dbReference type="InterPro" id="IPR011576">
    <property type="entry name" value="Pyridox_Oxase_N"/>
</dbReference>
<name>A0A3N0ET31_SINP1</name>
<dbReference type="PANTHER" id="PTHR10851:SF3">
    <property type="entry name" value="PYRIDOXINE_PYRIDOXAMINE 5'-PHOSPHATE OXIDASE 2"/>
    <property type="match status" value="1"/>
</dbReference>
<proteinExistence type="predicted"/>
<dbReference type="AlphaFoldDB" id="A0A3N0ET31"/>
<protein>
    <submittedName>
        <fullName evidence="6">Pyridoxamine 5'-phosphate oxidase</fullName>
    </submittedName>
</protein>
<dbReference type="Gene3D" id="2.30.110.10">
    <property type="entry name" value="Electron Transport, Fmn-binding Protein, Chain A"/>
    <property type="match status" value="1"/>
</dbReference>
<dbReference type="GO" id="GO:0004733">
    <property type="term" value="F:pyridoxamine phosphate oxidase activity"/>
    <property type="evidence" value="ECO:0007669"/>
    <property type="project" value="InterPro"/>
</dbReference>
<keyword evidence="2" id="KW-0285">Flavoprotein</keyword>
<evidence type="ECO:0000256" key="3">
    <source>
        <dbReference type="ARBA" id="ARBA00022643"/>
    </source>
</evidence>
<dbReference type="GO" id="GO:0008615">
    <property type="term" value="P:pyridoxine biosynthetic process"/>
    <property type="evidence" value="ECO:0007669"/>
    <property type="project" value="InterPro"/>
</dbReference>
<dbReference type="EMBL" id="RJTM01000028">
    <property type="protein sequence ID" value="RNL91043.1"/>
    <property type="molecule type" value="Genomic_DNA"/>
</dbReference>
<keyword evidence="4" id="KW-0560">Oxidoreductase</keyword>
<gene>
    <name evidence="6" type="ORF">ED312_05055</name>
</gene>
<evidence type="ECO:0000259" key="5">
    <source>
        <dbReference type="Pfam" id="PF01243"/>
    </source>
</evidence>
<evidence type="ECO:0000313" key="7">
    <source>
        <dbReference type="Proteomes" id="UP000267469"/>
    </source>
</evidence>
<dbReference type="PANTHER" id="PTHR10851">
    <property type="entry name" value="PYRIDOXINE-5-PHOSPHATE OXIDASE"/>
    <property type="match status" value="1"/>
</dbReference>
<organism evidence="6 7">
    <name type="scientific">Sinomicrobium pectinilyticum</name>
    <dbReference type="NCBI Taxonomy" id="1084421"/>
    <lineage>
        <taxon>Bacteria</taxon>
        <taxon>Pseudomonadati</taxon>
        <taxon>Bacteroidota</taxon>
        <taxon>Flavobacteriia</taxon>
        <taxon>Flavobacteriales</taxon>
        <taxon>Flavobacteriaceae</taxon>
        <taxon>Sinomicrobium</taxon>
    </lineage>
</organism>
<dbReference type="InterPro" id="IPR000659">
    <property type="entry name" value="Pyridox_Oxase"/>
</dbReference>
<keyword evidence="3" id="KW-0288">FMN</keyword>
<accession>A0A3N0ET31</accession>
<dbReference type="InterPro" id="IPR012349">
    <property type="entry name" value="Split_barrel_FMN-bd"/>
</dbReference>
<feature type="domain" description="Pyridoxamine 5'-phosphate oxidase N-terminal" evidence="5">
    <location>
        <begin position="28"/>
        <end position="161"/>
    </location>
</feature>
<dbReference type="OrthoDB" id="1493996at2"/>